<evidence type="ECO:0000313" key="2">
    <source>
        <dbReference type="Proteomes" id="UP000006738"/>
    </source>
</evidence>
<proteinExistence type="predicted"/>
<dbReference type="KEGG" id="bpl:BURPS1106A_A0551"/>
<sequence>MIRKPLRLPHNTQVRSQEAVISTIFDPYIHGNHQTILI</sequence>
<accession>A3P2M7</accession>
<dbReference type="AlphaFoldDB" id="A3P2M7"/>
<reference evidence="2" key="1">
    <citation type="submission" date="2007-02" db="EMBL/GenBank/DDBJ databases">
        <authorList>
            <person name="DeShazer D."/>
            <person name="Woods D.E."/>
            <person name="Nierman W.C."/>
        </authorList>
    </citation>
    <scope>NUCLEOTIDE SEQUENCE [LARGE SCALE GENOMIC DNA]</scope>
    <source>
        <strain evidence="2">1106a</strain>
    </source>
</reference>
<organism evidence="1 2">
    <name type="scientific">Burkholderia pseudomallei (strain 1106a)</name>
    <dbReference type="NCBI Taxonomy" id="357348"/>
    <lineage>
        <taxon>Bacteria</taxon>
        <taxon>Pseudomonadati</taxon>
        <taxon>Pseudomonadota</taxon>
        <taxon>Betaproteobacteria</taxon>
        <taxon>Burkholderiales</taxon>
        <taxon>Burkholderiaceae</taxon>
        <taxon>Burkholderia</taxon>
        <taxon>pseudomallei group</taxon>
    </lineage>
</organism>
<gene>
    <name evidence="1" type="ordered locus">BURPS1106A_A0551</name>
</gene>
<dbReference type="HOGENOM" id="CLU_3325600_0_0_4"/>
<dbReference type="EMBL" id="CP000573">
    <property type="protein sequence ID" value="ABN95566.1"/>
    <property type="molecule type" value="Genomic_DNA"/>
</dbReference>
<name>A3P2M7_BURP0</name>
<evidence type="ECO:0000313" key="1">
    <source>
        <dbReference type="EMBL" id="ABN95566.1"/>
    </source>
</evidence>
<protein>
    <submittedName>
        <fullName evidence="1">Uncharacterized protein</fullName>
    </submittedName>
</protein>
<dbReference type="Proteomes" id="UP000006738">
    <property type="component" value="Chromosome II"/>
</dbReference>